<proteinExistence type="predicted"/>
<evidence type="ECO:0000256" key="2">
    <source>
        <dbReference type="ARBA" id="ARBA00022692"/>
    </source>
</evidence>
<keyword evidence="3 5" id="KW-1133">Transmembrane helix</keyword>
<dbReference type="SUPFAM" id="SSF103473">
    <property type="entry name" value="MFS general substrate transporter"/>
    <property type="match status" value="1"/>
</dbReference>
<evidence type="ECO:0000313" key="6">
    <source>
        <dbReference type="EMBL" id="BBZ26946.1"/>
    </source>
</evidence>
<dbReference type="InterPro" id="IPR036259">
    <property type="entry name" value="MFS_trans_sf"/>
</dbReference>
<dbReference type="AlphaFoldDB" id="A0A7I7XBC1"/>
<accession>A0A7I7XBC1</accession>
<evidence type="ECO:0000313" key="7">
    <source>
        <dbReference type="Proteomes" id="UP000466517"/>
    </source>
</evidence>
<evidence type="ECO:0000256" key="1">
    <source>
        <dbReference type="ARBA" id="ARBA00004141"/>
    </source>
</evidence>
<dbReference type="PANTHER" id="PTHR23514:SF13">
    <property type="entry name" value="INNER MEMBRANE PROTEIN YBJJ"/>
    <property type="match status" value="1"/>
</dbReference>
<keyword evidence="2 5" id="KW-0812">Transmembrane</keyword>
<dbReference type="GO" id="GO:0016020">
    <property type="term" value="C:membrane"/>
    <property type="evidence" value="ECO:0007669"/>
    <property type="project" value="UniProtKB-SubCell"/>
</dbReference>
<feature type="transmembrane region" description="Helical" evidence="5">
    <location>
        <begin position="244"/>
        <end position="264"/>
    </location>
</feature>
<dbReference type="GO" id="GO:0022857">
    <property type="term" value="F:transmembrane transporter activity"/>
    <property type="evidence" value="ECO:0007669"/>
    <property type="project" value="InterPro"/>
</dbReference>
<organism evidence="6 7">
    <name type="scientific">Mycolicibacterium madagascariense</name>
    <dbReference type="NCBI Taxonomy" id="212765"/>
    <lineage>
        <taxon>Bacteria</taxon>
        <taxon>Bacillati</taxon>
        <taxon>Actinomycetota</taxon>
        <taxon>Actinomycetes</taxon>
        <taxon>Mycobacteriales</taxon>
        <taxon>Mycobacteriaceae</taxon>
        <taxon>Mycolicibacterium</taxon>
    </lineage>
</organism>
<dbReference type="PANTHER" id="PTHR23514">
    <property type="entry name" value="BYPASS OF STOP CODON PROTEIN 6"/>
    <property type="match status" value="1"/>
</dbReference>
<sequence>MTGIKWSRTAVFLVFVVFGLCISTWAVHIPSVQQRIGVSAGTLGTLLLLHGAGALIGMQVSGPLISRWGSARISLIGAAAMCTTVTFPLVAPSAPLVAGGLLLFGSACGVTDVAMNARAVTVEQEVGRPIMSAFHAVFSVGSVIGSLIGAAMLATNWTMWATAAAIGCGCLLLTAITAPNLLSVPAEAMTENKTTDEAGPVDRRRKRRHLVLLGALAFLLLLAEGCAMDWSSLHAQTHLGVPKALGALVFGAFVTAMTVGRFTADWVSARKGPVWVVRWGGLLSAIGLGIVVASPLLPVTMFGWLVVGLGLSGGLPQVFSAAGNVRGASGTEFSRVVGAGYVALLAGPAIIGWLSELITLNLALLLPMAAACLAALGAGAVRGEDVDTAAPLRA</sequence>
<feature type="transmembrane region" description="Helical" evidence="5">
    <location>
        <begin position="136"/>
        <end position="154"/>
    </location>
</feature>
<dbReference type="Gene3D" id="1.20.1250.20">
    <property type="entry name" value="MFS general substrate transporter like domains"/>
    <property type="match status" value="2"/>
</dbReference>
<feature type="transmembrane region" description="Helical" evidence="5">
    <location>
        <begin position="276"/>
        <end position="296"/>
    </location>
</feature>
<gene>
    <name evidence="6" type="ORF">MMAD_12410</name>
</gene>
<evidence type="ECO:0000256" key="4">
    <source>
        <dbReference type="ARBA" id="ARBA00023136"/>
    </source>
</evidence>
<feature type="transmembrane region" description="Helical" evidence="5">
    <location>
        <begin position="360"/>
        <end position="381"/>
    </location>
</feature>
<dbReference type="EMBL" id="AP022610">
    <property type="protein sequence ID" value="BBZ26946.1"/>
    <property type="molecule type" value="Genomic_DNA"/>
</dbReference>
<dbReference type="RefSeq" id="WP_163733966.1">
    <property type="nucleotide sequence ID" value="NZ_AP022610.1"/>
</dbReference>
<comment type="subcellular location">
    <subcellularLocation>
        <location evidence="1">Membrane</location>
        <topology evidence="1">Multi-pass membrane protein</topology>
    </subcellularLocation>
</comment>
<reference evidence="6 7" key="1">
    <citation type="journal article" date="2019" name="Emerg. Microbes Infect.">
        <title>Comprehensive subspecies identification of 175 nontuberculous mycobacteria species based on 7547 genomic profiles.</title>
        <authorList>
            <person name="Matsumoto Y."/>
            <person name="Kinjo T."/>
            <person name="Motooka D."/>
            <person name="Nabeya D."/>
            <person name="Jung N."/>
            <person name="Uechi K."/>
            <person name="Horii T."/>
            <person name="Iida T."/>
            <person name="Fujita J."/>
            <person name="Nakamura S."/>
        </authorList>
    </citation>
    <scope>NUCLEOTIDE SEQUENCE [LARGE SCALE GENOMIC DNA]</scope>
    <source>
        <strain evidence="6 7">JCM 13574</strain>
    </source>
</reference>
<keyword evidence="4 5" id="KW-0472">Membrane</keyword>
<dbReference type="KEGG" id="mmag:MMAD_12410"/>
<keyword evidence="7" id="KW-1185">Reference proteome</keyword>
<feature type="transmembrane region" description="Helical" evidence="5">
    <location>
        <begin position="210"/>
        <end position="232"/>
    </location>
</feature>
<feature type="transmembrane region" description="Helical" evidence="5">
    <location>
        <begin position="160"/>
        <end position="182"/>
    </location>
</feature>
<protein>
    <submittedName>
        <fullName evidence="6">Putative major facilitator superfamily protein</fullName>
    </submittedName>
</protein>
<feature type="transmembrane region" description="Helical" evidence="5">
    <location>
        <begin position="302"/>
        <end position="321"/>
    </location>
</feature>
<feature type="transmembrane region" description="Helical" evidence="5">
    <location>
        <begin position="333"/>
        <end position="354"/>
    </location>
</feature>
<dbReference type="InterPro" id="IPR051788">
    <property type="entry name" value="MFS_Transporter"/>
</dbReference>
<feature type="transmembrane region" description="Helical" evidence="5">
    <location>
        <begin position="36"/>
        <end position="58"/>
    </location>
</feature>
<dbReference type="CDD" id="cd17393">
    <property type="entry name" value="MFS_MosC_like"/>
    <property type="match status" value="1"/>
</dbReference>
<dbReference type="Pfam" id="PF07690">
    <property type="entry name" value="MFS_1"/>
    <property type="match status" value="1"/>
</dbReference>
<feature type="transmembrane region" description="Helical" evidence="5">
    <location>
        <begin position="96"/>
        <end position="115"/>
    </location>
</feature>
<evidence type="ECO:0000256" key="3">
    <source>
        <dbReference type="ARBA" id="ARBA00022989"/>
    </source>
</evidence>
<name>A0A7I7XBC1_9MYCO</name>
<dbReference type="Proteomes" id="UP000466517">
    <property type="component" value="Chromosome"/>
</dbReference>
<evidence type="ECO:0000256" key="5">
    <source>
        <dbReference type="SAM" id="Phobius"/>
    </source>
</evidence>
<dbReference type="InterPro" id="IPR011701">
    <property type="entry name" value="MFS"/>
</dbReference>